<dbReference type="Gramene" id="RZC78999">
    <property type="protein sequence ID" value="RZC78999"/>
    <property type="gene ID" value="C5167_003198"/>
</dbReference>
<proteinExistence type="inferred from homology"/>
<evidence type="ECO:0000313" key="10">
    <source>
        <dbReference type="EMBL" id="RZC78999.1"/>
    </source>
</evidence>
<reference evidence="10 11" key="1">
    <citation type="journal article" date="2018" name="Science">
        <title>The opium poppy genome and morphinan production.</title>
        <authorList>
            <person name="Guo L."/>
            <person name="Winzer T."/>
            <person name="Yang X."/>
            <person name="Li Y."/>
            <person name="Ning Z."/>
            <person name="He Z."/>
            <person name="Teodor R."/>
            <person name="Lu Y."/>
            <person name="Bowser T.A."/>
            <person name="Graham I.A."/>
            <person name="Ye K."/>
        </authorList>
    </citation>
    <scope>NUCLEOTIDE SEQUENCE [LARGE SCALE GENOMIC DNA]</scope>
    <source>
        <strain evidence="11">cv. HN1</strain>
        <tissue evidence="10">Leaves</tissue>
    </source>
</reference>
<evidence type="ECO:0000256" key="8">
    <source>
        <dbReference type="SAM" id="Phobius"/>
    </source>
</evidence>
<dbReference type="OMA" id="FSEWWLL"/>
<dbReference type="FunFam" id="3.40.50.300:FF:000904">
    <property type="entry name" value="ABC transporter A family member 1"/>
    <property type="match status" value="1"/>
</dbReference>
<evidence type="ECO:0000256" key="1">
    <source>
        <dbReference type="ARBA" id="ARBA00004141"/>
    </source>
</evidence>
<keyword evidence="5" id="KW-0067">ATP-binding</keyword>
<feature type="domain" description="ABC transporter" evidence="9">
    <location>
        <begin position="6"/>
        <end position="221"/>
    </location>
</feature>
<feature type="transmembrane region" description="Helical" evidence="8">
    <location>
        <begin position="377"/>
        <end position="396"/>
    </location>
</feature>
<dbReference type="SMART" id="SM00382">
    <property type="entry name" value="AAA"/>
    <property type="match status" value="2"/>
</dbReference>
<dbReference type="GO" id="GO:0005319">
    <property type="term" value="F:lipid transporter activity"/>
    <property type="evidence" value="ECO:0007669"/>
    <property type="project" value="TreeGrafter"/>
</dbReference>
<name>A0A4Y7L428_PAPSO</name>
<dbReference type="Proteomes" id="UP000316621">
    <property type="component" value="Chromosome 9"/>
</dbReference>
<keyword evidence="7 8" id="KW-0472">Membrane</keyword>
<dbReference type="Pfam" id="PF12698">
    <property type="entry name" value="ABC2_membrane_3"/>
    <property type="match status" value="1"/>
</dbReference>
<dbReference type="PANTHER" id="PTHR19229">
    <property type="entry name" value="ATP-BINDING CASSETTE TRANSPORTER SUBFAMILY A ABCA"/>
    <property type="match status" value="1"/>
</dbReference>
<dbReference type="AlphaFoldDB" id="A0A4Y7L428"/>
<keyword evidence="4" id="KW-0547">Nucleotide-binding</keyword>
<evidence type="ECO:0000259" key="9">
    <source>
        <dbReference type="PROSITE" id="PS50893"/>
    </source>
</evidence>
<dbReference type="GO" id="GO:0140359">
    <property type="term" value="F:ABC-type transporter activity"/>
    <property type="evidence" value="ECO:0007669"/>
    <property type="project" value="InterPro"/>
</dbReference>
<dbReference type="EMBL" id="CM010723">
    <property type="protein sequence ID" value="RZC78999.1"/>
    <property type="molecule type" value="Genomic_DNA"/>
</dbReference>
<dbReference type="Pfam" id="PF00005">
    <property type="entry name" value="ABC_tran"/>
    <property type="match status" value="2"/>
</dbReference>
<evidence type="ECO:0000256" key="3">
    <source>
        <dbReference type="ARBA" id="ARBA00022692"/>
    </source>
</evidence>
<evidence type="ECO:0000256" key="2">
    <source>
        <dbReference type="ARBA" id="ARBA00008526"/>
    </source>
</evidence>
<dbReference type="InterPro" id="IPR026082">
    <property type="entry name" value="ABCA"/>
</dbReference>
<gene>
    <name evidence="10" type="ORF">C5167_003198</name>
</gene>
<evidence type="ECO:0000313" key="11">
    <source>
        <dbReference type="Proteomes" id="UP000316621"/>
    </source>
</evidence>
<keyword evidence="11" id="KW-1185">Reference proteome</keyword>
<feature type="transmembrane region" description="Helical" evidence="8">
    <location>
        <begin position="606"/>
        <end position="626"/>
    </location>
</feature>
<accession>A0A4Y7L428</accession>
<dbReference type="SUPFAM" id="SSF52540">
    <property type="entry name" value="P-loop containing nucleoside triphosphate hydrolases"/>
    <property type="match status" value="2"/>
</dbReference>
<dbReference type="GO" id="GO:0005524">
    <property type="term" value="F:ATP binding"/>
    <property type="evidence" value="ECO:0007669"/>
    <property type="project" value="UniProtKB-KW"/>
</dbReference>
<comment type="similarity">
    <text evidence="2">Belongs to the ABC transporter superfamily. ABCA family. CPR flippase (TC 3.A.1.211) subfamily.</text>
</comment>
<evidence type="ECO:0000256" key="7">
    <source>
        <dbReference type="ARBA" id="ARBA00023136"/>
    </source>
</evidence>
<evidence type="ECO:0000256" key="4">
    <source>
        <dbReference type="ARBA" id="ARBA00022741"/>
    </source>
</evidence>
<feature type="transmembrane region" description="Helical" evidence="8">
    <location>
        <begin position="646"/>
        <end position="668"/>
    </location>
</feature>
<dbReference type="PROSITE" id="PS50893">
    <property type="entry name" value="ABC_TRANSPORTER_2"/>
    <property type="match status" value="2"/>
</dbReference>
<dbReference type="InterPro" id="IPR003439">
    <property type="entry name" value="ABC_transporter-like_ATP-bd"/>
</dbReference>
<keyword evidence="3 8" id="KW-0812">Transmembrane</keyword>
<dbReference type="Gene3D" id="3.40.50.300">
    <property type="entry name" value="P-loop containing nucleotide triphosphate hydrolases"/>
    <property type="match status" value="2"/>
</dbReference>
<dbReference type="InterPro" id="IPR017871">
    <property type="entry name" value="ABC_transporter-like_CS"/>
</dbReference>
<keyword evidence="6 8" id="KW-1133">Transmembrane helix</keyword>
<sequence length="1268" mass="139487">MSTMQTRIRGIQRKTWHNGAGKSTTISMLVGLLPPSSGDALVFGKNIRSDMDEIRKGLGVCPQHDILFPELTVKEHLELFAILKGVEEDCVEKSVSEMLDEVGLTDKVNTVVRALSGGMKRKLSLGIALIGNSKVIILDEPTNVLGDRIAIMGNGSLRCCGSSLFLKHQYGVGYTLTLVKSAPGASVATDIVYRHVPLATRLTDVGTEISFRLPLASSSSFESMFREIESCTRRTITDTETGGSHGEGGVGIQSYGISVTTLEEVFLRVAGCEFDETEYVSHNKALVLAESMVSEASHHTQNKASSPKLLWWHYKNVLAMIFTIMGRACSSIFNTVFSFLSFLGSYSFCITPRSTFWVHFRALLIKRAVSARRDRRTIVFQLLVPAVFLFLGLLLVRLKPHPDQQSVTFTTSEFNPLLQGGGGGGPITFNLSRPVAELVARHVQGGWIQKVEPRSYRFPHPRRALADAIEVAGPELGPSLISMSEYLMTSFNESYESRYGAIIMDDQNDDGSLGYTVLHNCSCQHAAPTYINLMNSAILRLATRNENMTIQTRNHPLPMTSSQHSQRCDLDAFSAAIIVTIAFSFIPASFAVSIVKIPAFAGLEQFVGSGCLLPTLLIFLEFGLAIASSTYCLTFFFSEHSSAQNVVLLVHFFTGLILMMVSFVMGIIESTKTANSILKNFFRLSPGFCFADGLASLALRRQGMKLGSGDGILDWNVTGASICYLGVESIVFFLLTIGLEVVPSHKLASITMRDWWRRFRQFRFNPSNSSYEPLLNSSSDTPAHDNERDIDVQAERDRVLSGSVDKAIIYLRNLRKVYPGGRNVGPKVAVHPLSFSVQEGECFGFLGTNGAGKTTTLSMLSGEECPTDGTAYIFGSDISLHPQAARRHIGYCPQFDALLEFLTVKEHLELYARIKGVAECRIKDVVEEKMEEFDLWKHGNKPSYSLSGGNKRKLSVAIATIGDPPIVILDEPSTGMDPLAKRFMWEVISRLSTRLGKTAVILTTHSMNEAQALCTRIGIMVGGKLRCIGSPQHLKSRFGNHLELEVKPTEVSSEEMDKLCRRIQGRLFDLPLHPRGIFSDLEVCIGGSDSITSENVSLAEISLTEEMMIIVGYWLGNAERIRTLVSAALVTDGVFGEQLAEQLMRDGGIPLPIFSEWWLLKEKFSVIDSFLQCSFPGATFHGCNGLSVKYQPLRPSNHGLAGAVFVLVGTQGHVTRQTTHGKLPYGEESSLADIFGHLERNINQLGVAEYSISQSTLETIFNHFAAIP</sequence>
<evidence type="ECO:0000256" key="6">
    <source>
        <dbReference type="ARBA" id="ARBA00022989"/>
    </source>
</evidence>
<dbReference type="PROSITE" id="PS00211">
    <property type="entry name" value="ABC_TRANSPORTER_1"/>
    <property type="match status" value="2"/>
</dbReference>
<feature type="transmembrane region" description="Helical" evidence="8">
    <location>
        <begin position="343"/>
        <end position="365"/>
    </location>
</feature>
<dbReference type="PANTHER" id="PTHR19229:SF267">
    <property type="entry name" value="ABC TRANSPORTER A FAMILY MEMBER 1"/>
    <property type="match status" value="1"/>
</dbReference>
<dbReference type="STRING" id="3469.A0A4Y7L428"/>
<dbReference type="GO" id="GO:0016020">
    <property type="term" value="C:membrane"/>
    <property type="evidence" value="ECO:0007669"/>
    <property type="project" value="UniProtKB-SubCell"/>
</dbReference>
<dbReference type="GO" id="GO:0016887">
    <property type="term" value="F:ATP hydrolysis activity"/>
    <property type="evidence" value="ECO:0007669"/>
    <property type="project" value="InterPro"/>
</dbReference>
<dbReference type="InterPro" id="IPR013525">
    <property type="entry name" value="ABC2_TM"/>
</dbReference>
<comment type="subcellular location">
    <subcellularLocation>
        <location evidence="1">Membrane</location>
        <topology evidence="1">Multi-pass membrane protein</topology>
    </subcellularLocation>
</comment>
<feature type="domain" description="ABC transporter" evidence="9">
    <location>
        <begin position="809"/>
        <end position="1047"/>
    </location>
</feature>
<organism evidence="10 11">
    <name type="scientific">Papaver somniferum</name>
    <name type="common">Opium poppy</name>
    <dbReference type="NCBI Taxonomy" id="3469"/>
    <lineage>
        <taxon>Eukaryota</taxon>
        <taxon>Viridiplantae</taxon>
        <taxon>Streptophyta</taxon>
        <taxon>Embryophyta</taxon>
        <taxon>Tracheophyta</taxon>
        <taxon>Spermatophyta</taxon>
        <taxon>Magnoliopsida</taxon>
        <taxon>Ranunculales</taxon>
        <taxon>Papaveraceae</taxon>
        <taxon>Papaveroideae</taxon>
        <taxon>Papaver</taxon>
    </lineage>
</organism>
<protein>
    <recommendedName>
        <fullName evidence="9">ABC transporter domain-containing protein</fullName>
    </recommendedName>
</protein>
<feature type="transmembrane region" description="Helical" evidence="8">
    <location>
        <begin position="572"/>
        <end position="594"/>
    </location>
</feature>
<dbReference type="InterPro" id="IPR003593">
    <property type="entry name" value="AAA+_ATPase"/>
</dbReference>
<dbReference type="CDD" id="cd03263">
    <property type="entry name" value="ABC_subfamily_A"/>
    <property type="match status" value="2"/>
</dbReference>
<dbReference type="InterPro" id="IPR027417">
    <property type="entry name" value="P-loop_NTPase"/>
</dbReference>
<evidence type="ECO:0000256" key="5">
    <source>
        <dbReference type="ARBA" id="ARBA00022840"/>
    </source>
</evidence>